<feature type="region of interest" description="Disordered" evidence="3">
    <location>
        <begin position="242"/>
        <end position="279"/>
    </location>
</feature>
<dbReference type="SUPFAM" id="SSF47954">
    <property type="entry name" value="Cyclin-like"/>
    <property type="match status" value="2"/>
</dbReference>
<reference evidence="5 6" key="1">
    <citation type="journal article" date="2018" name="BMC Genomics">
        <title>The genome of Naegleria lovaniensis, the basis for a comparative approach to unravel pathogenicity factors of the human pathogenic amoeba N. fowleri.</title>
        <authorList>
            <person name="Liechti N."/>
            <person name="Schurch N."/>
            <person name="Bruggmann R."/>
            <person name="Wittwer M."/>
        </authorList>
    </citation>
    <scope>NUCLEOTIDE SEQUENCE [LARGE SCALE GENOMIC DNA]</scope>
    <source>
        <strain evidence="5 6">ATCC 30569</strain>
    </source>
</reference>
<evidence type="ECO:0000313" key="6">
    <source>
        <dbReference type="Proteomes" id="UP000816034"/>
    </source>
</evidence>
<accession>A0AA88GTV9</accession>
<dbReference type="GO" id="GO:0000126">
    <property type="term" value="C:transcription factor TFIIIB complex"/>
    <property type="evidence" value="ECO:0007669"/>
    <property type="project" value="TreeGrafter"/>
</dbReference>
<feature type="compositionally biased region" description="Polar residues" evidence="3">
    <location>
        <begin position="534"/>
        <end position="557"/>
    </location>
</feature>
<feature type="domain" description="Transcription factor TFIIB cyclin-like" evidence="4">
    <location>
        <begin position="408"/>
        <end position="482"/>
    </location>
</feature>
<comment type="caution">
    <text evidence="5">The sequence shown here is derived from an EMBL/GenBank/DDBJ whole genome shotgun (WGS) entry which is preliminary data.</text>
</comment>
<keyword evidence="1" id="KW-0805">Transcription regulation</keyword>
<dbReference type="Gene3D" id="1.10.472.10">
    <property type="entry name" value="Cyclin-like"/>
    <property type="match status" value="2"/>
</dbReference>
<dbReference type="PANTHER" id="PTHR11618">
    <property type="entry name" value="TRANSCRIPTION INITIATION FACTOR IIB-RELATED"/>
    <property type="match status" value="1"/>
</dbReference>
<sequence length="758" mass="85324">MSASSPTNSVASSSGSSSRTPSLSEEEDHEEMMSMYGKRSSLRGNTQQQQQQYYDDGTRCSHCGASLEFVDSDGIYGDCCTECGTSISSSAGFQTSSIFREEIEFDKDDSTKLGRHVSNDEGLIGAYIFATAEDPNSVIQGLSSKAQARLQRQISAKHKAETRAQKLLAALNVPQRYLPEVMDLVCKMAERPSDESRKKTSRKIHSNDIAEDTTDNTSMIYNLNTGEYVIDHDEDETEIDFDEEAVSPSKDCKIESSEGNSPERIFDIPDYSNTNAPPSIEDQREHNMALLKEKFKTTLYSNKTSNSQQAKEPEVDSTSTKLLRYTRTKWIDGIICGSIYVVCRRAKLPLTLLDLSEVTGYSIFELGKKYKAICHNFGIQVDPLDLEVLCDRMTNEFEDCFLDANSNVDMKKKTDVNMRMRRIIRVAIKECLDTGRRPVALVGAALIMAMQSCSIKLTCREVAEYTHTGENTIRERYKELKQLLLNLSNELPFHHEICAKDVSFNRYLSFILEHVEALRDLHRTKTELDPDSPTRLSDISSTSASTVKSEDTSSQMIPQEVLKSSLQRLETMTKGKLSKEIALINSQLSESLPPSFIQSQLCKEKRRGAVQLAKQRIQQSMMNNLTKHEDEKKPLTTSSQPVSAEVLEMEKLLLEGVPEEALISGQRHQSSIPYYMGREGVNTGEELTDMDISQQELNSMIRSKEEVEIMMAIRTELGDDVDAELSIKQAQKKRKKEEEESATISSKLMHQPSKKNKK</sequence>
<keyword evidence="6" id="KW-1185">Reference proteome</keyword>
<evidence type="ECO:0000256" key="3">
    <source>
        <dbReference type="SAM" id="MobiDB-lite"/>
    </source>
</evidence>
<dbReference type="InterPro" id="IPR000812">
    <property type="entry name" value="TFIIB"/>
</dbReference>
<dbReference type="GO" id="GO:0000995">
    <property type="term" value="F:RNA polymerase III general transcription initiation factor activity"/>
    <property type="evidence" value="ECO:0007669"/>
    <property type="project" value="TreeGrafter"/>
</dbReference>
<dbReference type="GO" id="GO:0001006">
    <property type="term" value="F:RNA polymerase III type 3 promoter sequence-specific DNA binding"/>
    <property type="evidence" value="ECO:0007669"/>
    <property type="project" value="TreeGrafter"/>
</dbReference>
<dbReference type="RefSeq" id="XP_044550032.1">
    <property type="nucleotide sequence ID" value="XM_044692688.1"/>
</dbReference>
<dbReference type="GO" id="GO:0097550">
    <property type="term" value="C:transcription preinitiation complex"/>
    <property type="evidence" value="ECO:0007669"/>
    <property type="project" value="TreeGrafter"/>
</dbReference>
<dbReference type="Proteomes" id="UP000816034">
    <property type="component" value="Unassembled WGS sequence"/>
</dbReference>
<dbReference type="AlphaFoldDB" id="A0AA88GTV9"/>
<proteinExistence type="predicted"/>
<feature type="compositionally biased region" description="Low complexity" evidence="3">
    <location>
        <begin position="1"/>
        <end position="23"/>
    </location>
</feature>
<dbReference type="EMBL" id="PYSW02000017">
    <property type="protein sequence ID" value="KAG2386039.1"/>
    <property type="molecule type" value="Genomic_DNA"/>
</dbReference>
<dbReference type="InterPro" id="IPR036915">
    <property type="entry name" value="Cyclin-like_sf"/>
</dbReference>
<name>A0AA88GTV9_NAELO</name>
<dbReference type="GO" id="GO:0005634">
    <property type="term" value="C:nucleus"/>
    <property type="evidence" value="ECO:0007669"/>
    <property type="project" value="TreeGrafter"/>
</dbReference>
<evidence type="ECO:0000256" key="2">
    <source>
        <dbReference type="ARBA" id="ARBA00023163"/>
    </source>
</evidence>
<gene>
    <name evidence="5" type="ORF">C9374_003188</name>
</gene>
<dbReference type="GO" id="GO:0070897">
    <property type="term" value="P:transcription preinitiation complex assembly"/>
    <property type="evidence" value="ECO:0007669"/>
    <property type="project" value="InterPro"/>
</dbReference>
<feature type="region of interest" description="Disordered" evidence="3">
    <location>
        <begin position="728"/>
        <end position="758"/>
    </location>
</feature>
<evidence type="ECO:0000256" key="1">
    <source>
        <dbReference type="ARBA" id="ARBA00023015"/>
    </source>
</evidence>
<keyword evidence="2" id="KW-0804">Transcription</keyword>
<dbReference type="InterPro" id="IPR013150">
    <property type="entry name" value="TFIIB_cyclin"/>
</dbReference>
<feature type="region of interest" description="Disordered" evidence="3">
    <location>
        <begin position="526"/>
        <end position="557"/>
    </location>
</feature>
<dbReference type="GO" id="GO:0017025">
    <property type="term" value="F:TBP-class protein binding"/>
    <property type="evidence" value="ECO:0007669"/>
    <property type="project" value="InterPro"/>
</dbReference>
<feature type="region of interest" description="Disordered" evidence="3">
    <location>
        <begin position="191"/>
        <end position="211"/>
    </location>
</feature>
<feature type="region of interest" description="Disordered" evidence="3">
    <location>
        <begin position="1"/>
        <end position="50"/>
    </location>
</feature>
<dbReference type="PANTHER" id="PTHR11618:SF70">
    <property type="entry name" value="PLANT-SPECIFIC TFIIB-RELATED PROTEIN PTF2"/>
    <property type="match status" value="1"/>
</dbReference>
<dbReference type="Pfam" id="PF00382">
    <property type="entry name" value="TFIIB"/>
    <property type="match status" value="1"/>
</dbReference>
<protein>
    <recommendedName>
        <fullName evidence="4">Transcription factor TFIIB cyclin-like domain-containing protein</fullName>
    </recommendedName>
</protein>
<organism evidence="5 6">
    <name type="scientific">Naegleria lovaniensis</name>
    <name type="common">Amoeba</name>
    <dbReference type="NCBI Taxonomy" id="51637"/>
    <lineage>
        <taxon>Eukaryota</taxon>
        <taxon>Discoba</taxon>
        <taxon>Heterolobosea</taxon>
        <taxon>Tetramitia</taxon>
        <taxon>Eutetramitia</taxon>
        <taxon>Vahlkampfiidae</taxon>
        <taxon>Naegleria</taxon>
    </lineage>
</organism>
<evidence type="ECO:0000259" key="4">
    <source>
        <dbReference type="Pfam" id="PF00382"/>
    </source>
</evidence>
<dbReference type="PRINTS" id="PR00685">
    <property type="entry name" value="TIFACTORIIB"/>
</dbReference>
<dbReference type="GeneID" id="68095643"/>
<evidence type="ECO:0000313" key="5">
    <source>
        <dbReference type="EMBL" id="KAG2386039.1"/>
    </source>
</evidence>